<dbReference type="InterPro" id="IPR014811">
    <property type="entry name" value="ArgoL1"/>
</dbReference>
<name>A0A179G9R9_METCM</name>
<dbReference type="SUPFAM" id="SSF53098">
    <property type="entry name" value="Ribonuclease H-like"/>
    <property type="match status" value="1"/>
</dbReference>
<dbReference type="SMART" id="SM00950">
    <property type="entry name" value="Piwi"/>
    <property type="match status" value="1"/>
</dbReference>
<accession>A0A179G9R9</accession>
<dbReference type="Proteomes" id="UP000078397">
    <property type="component" value="Unassembled WGS sequence"/>
</dbReference>
<dbReference type="CDD" id="cd02846">
    <property type="entry name" value="PAZ_argonaute_like"/>
    <property type="match status" value="1"/>
</dbReference>
<dbReference type="CDD" id="cd04657">
    <property type="entry name" value="Piwi_ago-like"/>
    <property type="match status" value="1"/>
</dbReference>
<comment type="caution">
    <text evidence="4">The sequence shown here is derived from an EMBL/GenBank/DDBJ whole genome shotgun (WGS) entry which is preliminary data.</text>
</comment>
<keyword evidence="5" id="KW-1185">Reference proteome</keyword>
<dbReference type="InterPro" id="IPR032472">
    <property type="entry name" value="ArgoL2"/>
</dbReference>
<dbReference type="Pfam" id="PF08699">
    <property type="entry name" value="ArgoL1"/>
    <property type="match status" value="1"/>
</dbReference>
<dbReference type="PANTHER" id="PTHR22891">
    <property type="entry name" value="EUKARYOTIC TRANSLATION INITIATION FACTOR 2C"/>
    <property type="match status" value="1"/>
</dbReference>
<dbReference type="Pfam" id="PF02171">
    <property type="entry name" value="Piwi"/>
    <property type="match status" value="1"/>
</dbReference>
<dbReference type="SMART" id="SM01163">
    <property type="entry name" value="DUF1785"/>
    <property type="match status" value="1"/>
</dbReference>
<dbReference type="Gene3D" id="2.170.260.10">
    <property type="entry name" value="paz domain"/>
    <property type="match status" value="1"/>
</dbReference>
<gene>
    <name evidence="4" type="ORF">VFPPC_01496</name>
</gene>
<dbReference type="PROSITE" id="PS50821">
    <property type="entry name" value="PAZ"/>
    <property type="match status" value="1"/>
</dbReference>
<feature type="compositionally biased region" description="Gly residues" evidence="1">
    <location>
        <begin position="254"/>
        <end position="266"/>
    </location>
</feature>
<dbReference type="STRING" id="1380566.A0A179G9R9"/>
<dbReference type="Pfam" id="PF02170">
    <property type="entry name" value="PAZ"/>
    <property type="match status" value="1"/>
</dbReference>
<evidence type="ECO:0000259" key="2">
    <source>
        <dbReference type="PROSITE" id="PS50821"/>
    </source>
</evidence>
<dbReference type="InterPro" id="IPR003100">
    <property type="entry name" value="PAZ_dom"/>
</dbReference>
<feature type="region of interest" description="Disordered" evidence="1">
    <location>
        <begin position="141"/>
        <end position="179"/>
    </location>
</feature>
<dbReference type="KEGG" id="pchm:VFPPC_01496"/>
<evidence type="ECO:0000256" key="1">
    <source>
        <dbReference type="SAM" id="MobiDB-lite"/>
    </source>
</evidence>
<dbReference type="Gene3D" id="3.30.420.10">
    <property type="entry name" value="Ribonuclease H-like superfamily/Ribonuclease H"/>
    <property type="match status" value="1"/>
</dbReference>
<feature type="domain" description="Piwi" evidence="3">
    <location>
        <begin position="898"/>
        <end position="1212"/>
    </location>
</feature>
<evidence type="ECO:0000313" key="5">
    <source>
        <dbReference type="Proteomes" id="UP000078397"/>
    </source>
</evidence>
<feature type="domain" description="PAZ" evidence="2">
    <location>
        <begin position="620"/>
        <end position="721"/>
    </location>
</feature>
<dbReference type="InterPro" id="IPR045246">
    <property type="entry name" value="Piwi_ago-like"/>
</dbReference>
<dbReference type="AlphaFoldDB" id="A0A179G9R9"/>
<dbReference type="RefSeq" id="XP_022284744.1">
    <property type="nucleotide sequence ID" value="XM_022428226.1"/>
</dbReference>
<dbReference type="Gene3D" id="3.40.50.2300">
    <property type="match status" value="1"/>
</dbReference>
<dbReference type="GO" id="GO:0003723">
    <property type="term" value="F:RNA binding"/>
    <property type="evidence" value="ECO:0007669"/>
    <property type="project" value="InterPro"/>
</dbReference>
<dbReference type="PROSITE" id="PS50822">
    <property type="entry name" value="PIWI"/>
    <property type="match status" value="1"/>
</dbReference>
<feature type="region of interest" description="Disordered" evidence="1">
    <location>
        <begin position="248"/>
        <end position="298"/>
    </location>
</feature>
<dbReference type="Pfam" id="PF16488">
    <property type="entry name" value="ArgoL2"/>
    <property type="match status" value="1"/>
</dbReference>
<dbReference type="OrthoDB" id="10252740at2759"/>
<evidence type="ECO:0000313" key="4">
    <source>
        <dbReference type="EMBL" id="OAQ73899.2"/>
    </source>
</evidence>
<feature type="compositionally biased region" description="Polar residues" evidence="1">
    <location>
        <begin position="73"/>
        <end position="86"/>
    </location>
</feature>
<dbReference type="Pfam" id="PF16486">
    <property type="entry name" value="ArgoN"/>
    <property type="match status" value="1"/>
</dbReference>
<reference evidence="4 5" key="1">
    <citation type="journal article" date="2016" name="PLoS Pathog.">
        <title>Biosynthesis of antibiotic leucinostatins in bio-control fungus Purpureocillium lilacinum and their inhibition on phytophthora revealed by genome mining.</title>
        <authorList>
            <person name="Wang G."/>
            <person name="Liu Z."/>
            <person name="Lin R."/>
            <person name="Li E."/>
            <person name="Mao Z."/>
            <person name="Ling J."/>
            <person name="Yang Y."/>
            <person name="Yin W.B."/>
            <person name="Xie B."/>
        </authorList>
    </citation>
    <scope>NUCLEOTIDE SEQUENCE [LARGE SCALE GENOMIC DNA]</scope>
    <source>
        <strain evidence="4">170</strain>
    </source>
</reference>
<feature type="compositionally biased region" description="Low complexity" evidence="1">
    <location>
        <begin position="146"/>
        <end position="175"/>
    </location>
</feature>
<dbReference type="EMBL" id="LSBJ02000001">
    <property type="protein sequence ID" value="OAQ73899.2"/>
    <property type="molecule type" value="Genomic_DNA"/>
</dbReference>
<dbReference type="InterPro" id="IPR032474">
    <property type="entry name" value="Argonaute_N"/>
</dbReference>
<dbReference type="GeneID" id="28845315"/>
<proteinExistence type="predicted"/>
<dbReference type="InterPro" id="IPR012337">
    <property type="entry name" value="RNaseH-like_sf"/>
</dbReference>
<feature type="compositionally biased region" description="Basic and acidic residues" evidence="1">
    <location>
        <begin position="63"/>
        <end position="72"/>
    </location>
</feature>
<protein>
    <submittedName>
        <fullName evidence="4">Stem cell self-renewal protein Piwi</fullName>
    </submittedName>
</protein>
<dbReference type="InterPro" id="IPR036397">
    <property type="entry name" value="RNaseH_sf"/>
</dbReference>
<evidence type="ECO:0000259" key="3">
    <source>
        <dbReference type="PROSITE" id="PS50822"/>
    </source>
</evidence>
<dbReference type="InterPro" id="IPR036085">
    <property type="entry name" value="PAZ_dom_sf"/>
</dbReference>
<dbReference type="InterPro" id="IPR003165">
    <property type="entry name" value="Piwi"/>
</dbReference>
<feature type="region of interest" description="Disordered" evidence="1">
    <location>
        <begin position="60"/>
        <end position="90"/>
    </location>
</feature>
<feature type="compositionally biased region" description="Gly residues" evidence="1">
    <location>
        <begin position="279"/>
        <end position="289"/>
    </location>
</feature>
<organism evidence="4 5">
    <name type="scientific">Pochonia chlamydosporia 170</name>
    <dbReference type="NCBI Taxonomy" id="1380566"/>
    <lineage>
        <taxon>Eukaryota</taxon>
        <taxon>Fungi</taxon>
        <taxon>Dikarya</taxon>
        <taxon>Ascomycota</taxon>
        <taxon>Pezizomycotina</taxon>
        <taxon>Sordariomycetes</taxon>
        <taxon>Hypocreomycetidae</taxon>
        <taxon>Hypocreales</taxon>
        <taxon>Clavicipitaceae</taxon>
        <taxon>Pochonia</taxon>
    </lineage>
</organism>
<dbReference type="SUPFAM" id="SSF101690">
    <property type="entry name" value="PAZ domain"/>
    <property type="match status" value="1"/>
</dbReference>
<sequence>MAHELDDVSHNLAKRYQEMDLASANARSSGSSKKGFSQDDQLKGLFRSFTDRVVSGGMVKTHSHVEIDRNKLTDNASNQGQEQQETGDPEDLKALARLNGDDRHYLDVDGAVVEITDDGRFIRNGVDLGVDGRQLDLHVERRRRPQQSQQPPQLVQPHRQPQQHQRPQQFQQPRQSGQNLPGEMQRIVAALEGGPDFDVNELRFQQQEWDFLKAENAQRLHNDTFYWLQTPLTSPPIDIHTLNSTLMTDRGGRGGRGGAFRGGGRGGRGDREGSFQGSFRGGRGGGRGGAPPNDSRSKVFSIEGKIPAPDEAVTKLEDEIIAKQKSEVKELTAKMGALAVRQKEYSLETFPERPSFGSAGRPVVVWANYFPVDFKIPIVYKYVLHVTEETTSTAKGNPTTETKDVKGRKLHLAVQHVLKELATRNKNVALASQFKNQILSVKRLSIPSNPMRIVIPAENEGEDPNVVSVLIDAPTEVNISKMTSYAQSMDDKGDRNTYPKFPEVIDVLDIILGHNARSKLGEITAIGGSRFFPFNKHETTASLAQDYRSLIAARGFFQSARLATGRLLLNTNVTHGVFRVSGKLDQVMSNLNIRQVGPKDDHRLKRLVAAFAKFLPKTKVWVTFTTENGTKVRRSKTLHGIVTKLTLRTAEGVKRPAVEGAPEFPGPKQISFWLQEKEQYITVYDYYKQKYGMNLRDFPVLNLGTAKRPTFYPAEVLEIQPGQSVKAKLTGDETTAMLAFACRTPYENALSLSQDARDVLEYDNNTTLKKFGVSVGESLATVNARVLNVPAVAYIDATKKKVAVTPFNGSWNMKSVRIFKRGNPISRWTYMNVVGSEHDKMVGEGTMKEFATFMADNMGVNIAKAPIKPPKDYMIKTSAQGLGLSNFFKWATGQKIQYIMFILGQKDSGALYAQIKRFGDCDHGIHTSCHVAKHLFKEKNFSYYTNVGLKVNLKSGGVNHKLNNEFGLIKEGKTMLVGYDVTHPTNMNVVPGKEPPSLVGLVASVDQDLAQWPAVAWQQKAKQEMLGSPLTDAFKSRLRLWQAKNANRLPENIVIFRDGVSEGQFVQVLETELPMIREACRSMYTVKQPKLSIIVSVKRHQTRFYPTSPGEMSRSGNIKNGTVVDRGVTLAKCWDFYLTAHDALQGTARPAHYTVLLDEVFISKYGDRAADELEGMTHQLCYLFGRATKAVSICPPAYYADIVCERARAHLPEYDASDVESTSASTESSTGVARQVHPLLKDTMYYM</sequence>